<evidence type="ECO:0000313" key="3">
    <source>
        <dbReference type="Proteomes" id="UP001351900"/>
    </source>
</evidence>
<dbReference type="InterPro" id="IPR043714">
    <property type="entry name" value="DUF5655"/>
</dbReference>
<dbReference type="Pfam" id="PF18899">
    <property type="entry name" value="DUF5655"/>
    <property type="match status" value="1"/>
</dbReference>
<sequence length="192" mass="20838">MSQDGARATRSTPESQFQTMVDNLPAKTGKSLEEWFQVLDTAGTLSHGEAMTYLKSEHGMTHGFANLVVSRFRARGQEAPNDEQLVAAQYSGARAALRPILDRIVAVVEGFGEDVEIAPKKTGVSLRRSKQFALVEVPSAARVALGLNLRGMPGTDRLREVTGMCTHRVNLVSADGVDPEVVGWLREAYGRA</sequence>
<organism evidence="2 3">
    <name type="scientific">Microbacterium schleiferi</name>
    <dbReference type="NCBI Taxonomy" id="69362"/>
    <lineage>
        <taxon>Bacteria</taxon>
        <taxon>Bacillati</taxon>
        <taxon>Actinomycetota</taxon>
        <taxon>Actinomycetes</taxon>
        <taxon>Micrococcales</taxon>
        <taxon>Microbacteriaceae</taxon>
        <taxon>Microbacterium</taxon>
    </lineage>
</organism>
<accession>A0ABU7V9K9</accession>
<feature type="domain" description="DUF5655" evidence="1">
    <location>
        <begin position="87"/>
        <end position="189"/>
    </location>
</feature>
<gene>
    <name evidence="2" type="ORF">V2V91_14670</name>
</gene>
<evidence type="ECO:0000259" key="1">
    <source>
        <dbReference type="Pfam" id="PF18899"/>
    </source>
</evidence>
<keyword evidence="3" id="KW-1185">Reference proteome</keyword>
<dbReference type="EMBL" id="JAZHOV010000011">
    <property type="protein sequence ID" value="MEF2256365.1"/>
    <property type="molecule type" value="Genomic_DNA"/>
</dbReference>
<proteinExistence type="predicted"/>
<dbReference type="InterPro" id="IPR025629">
    <property type="entry name" value="DUF4287"/>
</dbReference>
<dbReference type="Pfam" id="PF14117">
    <property type="entry name" value="DUF4287"/>
    <property type="match status" value="1"/>
</dbReference>
<dbReference type="RefSeq" id="WP_292709753.1">
    <property type="nucleotide sequence ID" value="NZ_BAAAUO010000010.1"/>
</dbReference>
<dbReference type="Proteomes" id="UP001351900">
    <property type="component" value="Unassembled WGS sequence"/>
</dbReference>
<comment type="caution">
    <text evidence="2">The sequence shown here is derived from an EMBL/GenBank/DDBJ whole genome shotgun (WGS) entry which is preliminary data.</text>
</comment>
<protein>
    <submittedName>
        <fullName evidence="2">DUF4287 domain-containing protein</fullName>
    </submittedName>
</protein>
<name>A0ABU7V9K9_9MICO</name>
<reference evidence="2 3" key="1">
    <citation type="submission" date="2024-01" db="EMBL/GenBank/DDBJ databases">
        <title>the genome sequence of strain Microbacterium schleiferi NBRC 15075.</title>
        <authorList>
            <person name="Ding Y."/>
            <person name="Zhang G."/>
        </authorList>
    </citation>
    <scope>NUCLEOTIDE SEQUENCE [LARGE SCALE GENOMIC DNA]</scope>
    <source>
        <strain evidence="2 3">NBRC 15075</strain>
    </source>
</reference>
<evidence type="ECO:0000313" key="2">
    <source>
        <dbReference type="EMBL" id="MEF2256365.1"/>
    </source>
</evidence>